<feature type="region of interest" description="Disordered" evidence="7">
    <location>
        <begin position="175"/>
        <end position="199"/>
    </location>
</feature>
<accession>A0AA47PAZ6</accession>
<dbReference type="AlphaFoldDB" id="A0AA47PAZ6"/>
<dbReference type="InterPro" id="IPR033621">
    <property type="entry name" value="TIFA"/>
</dbReference>
<evidence type="ECO:0000256" key="5">
    <source>
        <dbReference type="ARBA" id="ARBA00038199"/>
    </source>
</evidence>
<evidence type="ECO:0000313" key="9">
    <source>
        <dbReference type="EMBL" id="KAK0152797.1"/>
    </source>
</evidence>
<dbReference type="GO" id="GO:0045087">
    <property type="term" value="P:innate immune response"/>
    <property type="evidence" value="ECO:0007669"/>
    <property type="project" value="UniProtKB-KW"/>
</dbReference>
<evidence type="ECO:0000256" key="7">
    <source>
        <dbReference type="SAM" id="MobiDB-lite"/>
    </source>
</evidence>
<keyword evidence="3" id="KW-0399">Innate immunity</keyword>
<dbReference type="PANTHER" id="PTHR31266:SF2">
    <property type="entry name" value="TRAF-INTERACTING PROTEIN WITH FHA DOMAIN-CONTAINING PROTEIN A"/>
    <property type="match status" value="1"/>
</dbReference>
<dbReference type="InterPro" id="IPR000253">
    <property type="entry name" value="FHA_dom"/>
</dbReference>
<dbReference type="Pfam" id="PF00498">
    <property type="entry name" value="FHA"/>
    <property type="match status" value="1"/>
</dbReference>
<keyword evidence="10" id="KW-1185">Reference proteome</keyword>
<dbReference type="GO" id="GO:0005737">
    <property type="term" value="C:cytoplasm"/>
    <property type="evidence" value="ECO:0007669"/>
    <property type="project" value="UniProtKB-SubCell"/>
</dbReference>
<gene>
    <name evidence="9" type="primary">TIFA</name>
    <name evidence="9" type="ORF">N1851_005670</name>
</gene>
<dbReference type="PANTHER" id="PTHR31266">
    <property type="entry name" value="TRAF-INTERACTING PROTEIN WITH FHA DOMAIN-CONTAINING PROTEIN A FAMILY MEMBER"/>
    <property type="match status" value="1"/>
</dbReference>
<name>A0AA47PAZ6_MERPO</name>
<keyword evidence="4" id="KW-0391">Immunity</keyword>
<evidence type="ECO:0000256" key="1">
    <source>
        <dbReference type="ARBA" id="ARBA00004496"/>
    </source>
</evidence>
<evidence type="ECO:0000259" key="8">
    <source>
        <dbReference type="Pfam" id="PF00498"/>
    </source>
</evidence>
<organism evidence="9 10">
    <name type="scientific">Merluccius polli</name>
    <name type="common">Benguela hake</name>
    <name type="synonym">Merluccius cadenati</name>
    <dbReference type="NCBI Taxonomy" id="89951"/>
    <lineage>
        <taxon>Eukaryota</taxon>
        <taxon>Metazoa</taxon>
        <taxon>Chordata</taxon>
        <taxon>Craniata</taxon>
        <taxon>Vertebrata</taxon>
        <taxon>Euteleostomi</taxon>
        <taxon>Actinopterygii</taxon>
        <taxon>Neopterygii</taxon>
        <taxon>Teleostei</taxon>
        <taxon>Neoteleostei</taxon>
        <taxon>Acanthomorphata</taxon>
        <taxon>Zeiogadaria</taxon>
        <taxon>Gadariae</taxon>
        <taxon>Gadiformes</taxon>
        <taxon>Gadoidei</taxon>
        <taxon>Merlucciidae</taxon>
        <taxon>Merluccius</taxon>
    </lineage>
</organism>
<dbReference type="Proteomes" id="UP001174136">
    <property type="component" value="Unassembled WGS sequence"/>
</dbReference>
<evidence type="ECO:0000256" key="6">
    <source>
        <dbReference type="ARBA" id="ARBA00040160"/>
    </source>
</evidence>
<dbReference type="SUPFAM" id="SSF49879">
    <property type="entry name" value="SMAD/FHA domain"/>
    <property type="match status" value="1"/>
</dbReference>
<dbReference type="Gene3D" id="2.60.200.20">
    <property type="match status" value="1"/>
</dbReference>
<evidence type="ECO:0000256" key="3">
    <source>
        <dbReference type="ARBA" id="ARBA00022588"/>
    </source>
</evidence>
<proteinExistence type="inferred from homology"/>
<comment type="caution">
    <text evidence="9">The sequence shown here is derived from an EMBL/GenBank/DDBJ whole genome shotgun (WGS) entry which is preliminary data.</text>
</comment>
<evidence type="ECO:0000256" key="4">
    <source>
        <dbReference type="ARBA" id="ARBA00022859"/>
    </source>
</evidence>
<keyword evidence="2" id="KW-0963">Cytoplasm</keyword>
<reference evidence="9" key="1">
    <citation type="journal article" date="2023" name="Front. Mar. Sci.">
        <title>A new Merluccius polli reference genome to investigate the effects of global change in West African waters.</title>
        <authorList>
            <person name="Mateo J.L."/>
            <person name="Blanco-Fernandez C."/>
            <person name="Garcia-Vazquez E."/>
            <person name="Machado-Schiaffino G."/>
        </authorList>
    </citation>
    <scope>NUCLEOTIDE SEQUENCE</scope>
    <source>
        <strain evidence="9">C29</strain>
        <tissue evidence="9">Fin</tissue>
    </source>
</reference>
<dbReference type="GO" id="GO:0043123">
    <property type="term" value="P:positive regulation of canonical NF-kappaB signal transduction"/>
    <property type="evidence" value="ECO:0007669"/>
    <property type="project" value="InterPro"/>
</dbReference>
<comment type="similarity">
    <text evidence="5">Belongs to the TIFA family.</text>
</comment>
<evidence type="ECO:0000313" key="10">
    <source>
        <dbReference type="Proteomes" id="UP001174136"/>
    </source>
</evidence>
<feature type="domain" description="FHA" evidence="8">
    <location>
        <begin position="52"/>
        <end position="125"/>
    </location>
</feature>
<protein>
    <recommendedName>
        <fullName evidence="6">TRAF-interacting protein with FHA domain-containing protein A</fullName>
    </recommendedName>
</protein>
<sequence>MDVSQTLPTEEDNLTCLFISLHHPQQGALGMFRLLPLGPGAGGRLHPADEPVRFGRDQQACLFALADPRVSRKQLSIQAFRTAHSPYLQFTVQNLSLRGRMAVNGVSLVYLERAYVGDEALVKFGDYEMRIRVEQGEAQANFEVLLDVPEPWPPRVAAAVPSMVPVMETGLSGAPADLRSQGAMERPGPMESDETLCLM</sequence>
<comment type="subcellular location">
    <subcellularLocation>
        <location evidence="1">Cytoplasm</location>
    </subcellularLocation>
</comment>
<evidence type="ECO:0000256" key="2">
    <source>
        <dbReference type="ARBA" id="ARBA00022490"/>
    </source>
</evidence>
<dbReference type="EMBL" id="JAOPHQ010000892">
    <property type="protein sequence ID" value="KAK0152797.1"/>
    <property type="molecule type" value="Genomic_DNA"/>
</dbReference>
<dbReference type="InterPro" id="IPR008984">
    <property type="entry name" value="SMAD_FHA_dom_sf"/>
</dbReference>